<dbReference type="STRING" id="98765.A0A2R6NQN1"/>
<comment type="caution">
    <text evidence="3">The sequence shown here is derived from an EMBL/GenBank/DDBJ whole genome shotgun (WGS) entry which is preliminary data.</text>
</comment>
<dbReference type="Pfam" id="PF00581">
    <property type="entry name" value="Rhodanese"/>
    <property type="match status" value="1"/>
</dbReference>
<organism evidence="3 4">
    <name type="scientific">Hermanssonia centrifuga</name>
    <dbReference type="NCBI Taxonomy" id="98765"/>
    <lineage>
        <taxon>Eukaryota</taxon>
        <taxon>Fungi</taxon>
        <taxon>Dikarya</taxon>
        <taxon>Basidiomycota</taxon>
        <taxon>Agaricomycotina</taxon>
        <taxon>Agaricomycetes</taxon>
        <taxon>Polyporales</taxon>
        <taxon>Meruliaceae</taxon>
        <taxon>Hermanssonia</taxon>
    </lineage>
</organism>
<dbReference type="AlphaFoldDB" id="A0A2R6NQN1"/>
<dbReference type="EMBL" id="MLYV02000976">
    <property type="protein sequence ID" value="PSR74545.1"/>
    <property type="molecule type" value="Genomic_DNA"/>
</dbReference>
<dbReference type="SUPFAM" id="SSF52821">
    <property type="entry name" value="Rhodanese/Cell cycle control phosphatase"/>
    <property type="match status" value="1"/>
</dbReference>
<reference evidence="3 4" key="1">
    <citation type="submission" date="2018-02" db="EMBL/GenBank/DDBJ databases">
        <title>Genome sequence of the basidiomycete white-rot fungus Phlebia centrifuga.</title>
        <authorList>
            <person name="Granchi Z."/>
            <person name="Peng M."/>
            <person name="de Vries R.P."/>
            <person name="Hilden K."/>
            <person name="Makela M.R."/>
            <person name="Grigoriev I."/>
            <person name="Riley R."/>
        </authorList>
    </citation>
    <scope>NUCLEOTIDE SEQUENCE [LARGE SCALE GENOMIC DNA]</scope>
    <source>
        <strain evidence="3 4">FBCC195</strain>
    </source>
</reference>
<keyword evidence="4" id="KW-1185">Reference proteome</keyword>
<feature type="compositionally biased region" description="Polar residues" evidence="1">
    <location>
        <begin position="29"/>
        <end position="42"/>
    </location>
</feature>
<feature type="region of interest" description="Disordered" evidence="1">
    <location>
        <begin position="1"/>
        <end position="53"/>
    </location>
</feature>
<evidence type="ECO:0000256" key="1">
    <source>
        <dbReference type="SAM" id="MobiDB-lite"/>
    </source>
</evidence>
<protein>
    <recommendedName>
        <fullName evidence="2">Rhodanese domain-containing protein</fullName>
    </recommendedName>
</protein>
<accession>A0A2R6NQN1</accession>
<dbReference type="OrthoDB" id="566238at2759"/>
<dbReference type="Proteomes" id="UP000186601">
    <property type="component" value="Unassembled WGS sequence"/>
</dbReference>
<dbReference type="SMART" id="SM00450">
    <property type="entry name" value="RHOD"/>
    <property type="match status" value="1"/>
</dbReference>
<evidence type="ECO:0000259" key="2">
    <source>
        <dbReference type="PROSITE" id="PS50206"/>
    </source>
</evidence>
<sequence length="354" mass="37924">MSVAEIRSSTSSSTASYGQVISPAPLSIPQDSYPSISSNPDSPKSPYGFVPASPQRTLDDVRAQAAESIAVKAITKAETVDSSKIGVILTLSRSSDPHFLTRIASAIKRALFTSSYLFAITSSSTPGSTTPLLLSGSSEELVSRAVMLVGSKFLGRLQGRPVIQNNGARWLGLVKDLGSTPYDQQALWDVVRKAARAPMDPAAPPPGSLGIDQILELARARLERITPRTAYGELCDSSSPWPVILVDIRPQEQRQREGMIGGALVIERNVLEWRLDPRCASSLPIAGRYDLRVIVFCSEGYTSSLAAASLHDLGLLNATDMIGGYKAWKAAGLPAEVDSDKLDVGMSVHEANWM</sequence>
<evidence type="ECO:0000313" key="3">
    <source>
        <dbReference type="EMBL" id="PSR74545.1"/>
    </source>
</evidence>
<dbReference type="InterPro" id="IPR036873">
    <property type="entry name" value="Rhodanese-like_dom_sf"/>
</dbReference>
<dbReference type="PROSITE" id="PS50206">
    <property type="entry name" value="RHODANESE_3"/>
    <property type="match status" value="1"/>
</dbReference>
<evidence type="ECO:0000313" key="4">
    <source>
        <dbReference type="Proteomes" id="UP000186601"/>
    </source>
</evidence>
<feature type="domain" description="Rhodanese" evidence="2">
    <location>
        <begin position="243"/>
        <end position="337"/>
    </location>
</feature>
<proteinExistence type="predicted"/>
<name>A0A2R6NQN1_9APHY</name>
<gene>
    <name evidence="3" type="ORF">PHLCEN_2v9722</name>
</gene>
<dbReference type="Gene3D" id="3.40.250.10">
    <property type="entry name" value="Rhodanese-like domain"/>
    <property type="match status" value="1"/>
</dbReference>
<dbReference type="InterPro" id="IPR001763">
    <property type="entry name" value="Rhodanese-like_dom"/>
</dbReference>